<sequence>MESNRVLFISDENEASRYIREQLMVEGGYAISSEDSARDGLGVFGRNGFDVIIVKPYPLDLGPVDLIKGLKAADPDCVIIVLLDENKPETLEYLFSLGVYDFIAKPINLEKLFFLVKKGIDLHNLMLANRKFTQGLKENNSALEKQNILLTKRIEDSTRNLTRLHEDLQSNYMRTIKVLAQTIDARDHYTHSHSENVARYATVIALQMGLSVKEIEVIRQACELHDLGKIGIEDSILMKPGALTNEEWQQIRKHPIIGAQILEPLTFLNDVIGLIRQHHEHYDGTGYPEGRKGEDIHLGARIINLADSYEAMCSARSYRKIPFTKEAAIEEIKRNSGTQFDPKVVEAFLKVLDRL</sequence>
<comment type="caution">
    <text evidence="5">The sequence shown here is derived from an EMBL/GenBank/DDBJ whole genome shotgun (WGS) entry which is preliminary data.</text>
</comment>
<evidence type="ECO:0000259" key="4">
    <source>
        <dbReference type="PROSITE" id="PS51832"/>
    </source>
</evidence>
<dbReference type="CDD" id="cd00156">
    <property type="entry name" value="REC"/>
    <property type="match status" value="1"/>
</dbReference>
<name>A0A2G9YK19_9BACT</name>
<protein>
    <recommendedName>
        <fullName evidence="7">Two-component system response regulator</fullName>
    </recommendedName>
</protein>
<dbReference type="Proteomes" id="UP000231292">
    <property type="component" value="Unassembled WGS sequence"/>
</dbReference>
<dbReference type="InterPro" id="IPR052020">
    <property type="entry name" value="Cyclic_di-GMP/3'3'-cGAMP_PDE"/>
</dbReference>
<accession>A0A2G9YK19</accession>
<dbReference type="AlphaFoldDB" id="A0A2G9YK19"/>
<dbReference type="InterPro" id="IPR011006">
    <property type="entry name" value="CheY-like_superfamily"/>
</dbReference>
<dbReference type="Pfam" id="PF13487">
    <property type="entry name" value="HD_5"/>
    <property type="match status" value="1"/>
</dbReference>
<dbReference type="InterPro" id="IPR037522">
    <property type="entry name" value="HD_GYP_dom"/>
</dbReference>
<reference evidence="5 6" key="1">
    <citation type="submission" date="2017-09" db="EMBL/GenBank/DDBJ databases">
        <title>Depth-based differentiation of microbial function through sediment-hosted aquifers and enrichment of novel symbionts in the deep terrestrial subsurface.</title>
        <authorList>
            <person name="Probst A.J."/>
            <person name="Ladd B."/>
            <person name="Jarett J.K."/>
            <person name="Geller-Mcgrath D.E."/>
            <person name="Sieber C.M."/>
            <person name="Emerson J.B."/>
            <person name="Anantharaman K."/>
            <person name="Thomas B.C."/>
            <person name="Malmstrom R."/>
            <person name="Stieglmeier M."/>
            <person name="Klingl A."/>
            <person name="Woyke T."/>
            <person name="Ryan C.M."/>
            <person name="Banfield J.F."/>
        </authorList>
    </citation>
    <scope>NUCLEOTIDE SEQUENCE [LARGE SCALE GENOMIC DNA]</scope>
    <source>
        <strain evidence="5">CG23_combo_of_CG06-09_8_20_14_all_41_10</strain>
    </source>
</reference>
<dbReference type="PROSITE" id="PS51832">
    <property type="entry name" value="HD_GYP"/>
    <property type="match status" value="1"/>
</dbReference>
<dbReference type="GO" id="GO:0000160">
    <property type="term" value="P:phosphorelay signal transduction system"/>
    <property type="evidence" value="ECO:0007669"/>
    <property type="project" value="InterPro"/>
</dbReference>
<proteinExistence type="predicted"/>
<dbReference type="PROSITE" id="PS51831">
    <property type="entry name" value="HD"/>
    <property type="match status" value="1"/>
</dbReference>
<dbReference type="CDD" id="cd00077">
    <property type="entry name" value="HDc"/>
    <property type="match status" value="1"/>
</dbReference>
<evidence type="ECO:0000256" key="1">
    <source>
        <dbReference type="PROSITE-ProRule" id="PRU00169"/>
    </source>
</evidence>
<dbReference type="Gene3D" id="1.10.3210.10">
    <property type="entry name" value="Hypothetical protein af1432"/>
    <property type="match status" value="1"/>
</dbReference>
<dbReference type="Pfam" id="PF00072">
    <property type="entry name" value="Response_reg"/>
    <property type="match status" value="1"/>
</dbReference>
<dbReference type="PANTHER" id="PTHR45228">
    <property type="entry name" value="CYCLIC DI-GMP PHOSPHODIESTERASE TM_0186-RELATED"/>
    <property type="match status" value="1"/>
</dbReference>
<evidence type="ECO:0000259" key="3">
    <source>
        <dbReference type="PROSITE" id="PS51831"/>
    </source>
</evidence>
<dbReference type="Gene3D" id="3.40.50.2300">
    <property type="match status" value="1"/>
</dbReference>
<dbReference type="PROSITE" id="PS50110">
    <property type="entry name" value="RESPONSE_REGULATORY"/>
    <property type="match status" value="1"/>
</dbReference>
<dbReference type="PANTHER" id="PTHR45228:SF4">
    <property type="entry name" value="LIPOPROTEIN"/>
    <property type="match status" value="1"/>
</dbReference>
<gene>
    <name evidence="5" type="ORF">COX41_02170</name>
</gene>
<evidence type="ECO:0000313" key="5">
    <source>
        <dbReference type="EMBL" id="PIP19576.1"/>
    </source>
</evidence>
<feature type="domain" description="Response regulatory" evidence="2">
    <location>
        <begin position="5"/>
        <end position="120"/>
    </location>
</feature>
<dbReference type="InterPro" id="IPR006674">
    <property type="entry name" value="HD_domain"/>
</dbReference>
<dbReference type="InterPro" id="IPR003607">
    <property type="entry name" value="HD/PDEase_dom"/>
</dbReference>
<comment type="caution">
    <text evidence="1">Lacks conserved residue(s) required for the propagation of feature annotation.</text>
</comment>
<dbReference type="InterPro" id="IPR006675">
    <property type="entry name" value="HDIG_dom"/>
</dbReference>
<dbReference type="EMBL" id="PCRK01000045">
    <property type="protein sequence ID" value="PIP19576.1"/>
    <property type="molecule type" value="Genomic_DNA"/>
</dbReference>
<feature type="domain" description="HD-GYP" evidence="4">
    <location>
        <begin position="168"/>
        <end position="355"/>
    </location>
</feature>
<evidence type="ECO:0008006" key="7">
    <source>
        <dbReference type="Google" id="ProtNLM"/>
    </source>
</evidence>
<feature type="domain" description="HD" evidence="3">
    <location>
        <begin position="190"/>
        <end position="312"/>
    </location>
</feature>
<dbReference type="SUPFAM" id="SSF52172">
    <property type="entry name" value="CheY-like"/>
    <property type="match status" value="1"/>
</dbReference>
<evidence type="ECO:0000259" key="2">
    <source>
        <dbReference type="PROSITE" id="PS50110"/>
    </source>
</evidence>
<dbReference type="SUPFAM" id="SSF109604">
    <property type="entry name" value="HD-domain/PDEase-like"/>
    <property type="match status" value="1"/>
</dbReference>
<dbReference type="SMART" id="SM00471">
    <property type="entry name" value="HDc"/>
    <property type="match status" value="1"/>
</dbReference>
<organism evidence="5 6">
    <name type="scientific">Candidatus Sherwoodlollariibacterium unditelluris</name>
    <dbReference type="NCBI Taxonomy" id="1974757"/>
    <lineage>
        <taxon>Bacteria</taxon>
        <taxon>Pseudomonadati</taxon>
        <taxon>Candidatus Omnitrophota</taxon>
        <taxon>Candidatus Sherwoodlollariibacterium</taxon>
    </lineage>
</organism>
<dbReference type="NCBIfam" id="TIGR00277">
    <property type="entry name" value="HDIG"/>
    <property type="match status" value="1"/>
</dbReference>
<dbReference type="InterPro" id="IPR001789">
    <property type="entry name" value="Sig_transdc_resp-reg_receiver"/>
</dbReference>
<evidence type="ECO:0000313" key="6">
    <source>
        <dbReference type="Proteomes" id="UP000231292"/>
    </source>
</evidence>